<dbReference type="InterPro" id="IPR000719">
    <property type="entry name" value="Prot_kinase_dom"/>
</dbReference>
<gene>
    <name evidence="2" type="ORF">SELMODRAFT_409269</name>
</gene>
<keyword evidence="3" id="KW-1185">Reference proteome</keyword>
<dbReference type="KEGG" id="smo:SELMODRAFT_409269"/>
<dbReference type="GO" id="GO:0005524">
    <property type="term" value="F:ATP binding"/>
    <property type="evidence" value="ECO:0007669"/>
    <property type="project" value="InterPro"/>
</dbReference>
<evidence type="ECO:0000313" key="3">
    <source>
        <dbReference type="Proteomes" id="UP000001514"/>
    </source>
</evidence>
<dbReference type="EMBL" id="GL377575">
    <property type="protein sequence ID" value="EFJ30389.1"/>
    <property type="molecule type" value="Genomic_DNA"/>
</dbReference>
<protein>
    <recommendedName>
        <fullName evidence="1">Protein kinase domain-containing protein</fullName>
    </recommendedName>
</protein>
<dbReference type="PANTHER" id="PTHR37171">
    <property type="entry name" value="SERINE/THREONINE-PROTEIN KINASE YRZF-RELATED"/>
    <property type="match status" value="1"/>
</dbReference>
<dbReference type="InterPro" id="IPR011009">
    <property type="entry name" value="Kinase-like_dom_sf"/>
</dbReference>
<evidence type="ECO:0000313" key="2">
    <source>
        <dbReference type="EMBL" id="EFJ30389.1"/>
    </source>
</evidence>
<name>D8RAX5_SELML</name>
<dbReference type="Pfam" id="PF00069">
    <property type="entry name" value="Pkinase"/>
    <property type="match status" value="1"/>
</dbReference>
<dbReference type="GO" id="GO:0004672">
    <property type="term" value="F:protein kinase activity"/>
    <property type="evidence" value="ECO:0007669"/>
    <property type="project" value="InterPro"/>
</dbReference>
<dbReference type="STRING" id="88036.D8RAX5"/>
<dbReference type="Proteomes" id="UP000001514">
    <property type="component" value="Unassembled WGS sequence"/>
</dbReference>
<dbReference type="AlphaFoldDB" id="D8RAX5"/>
<dbReference type="PANTHER" id="PTHR37171:SF1">
    <property type="entry name" value="SERINE_THREONINE-PROTEIN KINASE YRZF-RELATED"/>
    <property type="match status" value="1"/>
</dbReference>
<dbReference type="PROSITE" id="PS00108">
    <property type="entry name" value="PROTEIN_KINASE_ST"/>
    <property type="match status" value="1"/>
</dbReference>
<dbReference type="InterPro" id="IPR008271">
    <property type="entry name" value="Ser/Thr_kinase_AS"/>
</dbReference>
<dbReference type="InterPro" id="IPR052396">
    <property type="entry name" value="Meiotic_Drive_Suppr_Kinase"/>
</dbReference>
<evidence type="ECO:0000259" key="1">
    <source>
        <dbReference type="Pfam" id="PF00069"/>
    </source>
</evidence>
<accession>D8RAX5</accession>
<dbReference type="HOGENOM" id="CLU_564294_0_0_1"/>
<dbReference type="InParanoid" id="D8RAX5"/>
<dbReference type="Gene3D" id="1.10.510.10">
    <property type="entry name" value="Transferase(Phosphotransferase) domain 1"/>
    <property type="match status" value="1"/>
</dbReference>
<sequence>MGEFSLREAARVCLPDVRVDPVQEDSGCFSSTHVQLEPWPQFREDLEAFINGLDNTEKRLSTFFRQRYVPVASEESIMHALNFIAFPLVEEMAKQLRIPFRYRHGDGRSYSFATQVVVDTSAASSSFLCEGATRSEPSGVHGVGHIADPWNVELTQVGTGDRKVEYHVQRLFGCMVLDEARVGYISSYHQTVFFRRPDATSKLLQFSPVFGREGATVGAFVFLLHGLSREPKLRMDRKLVPFASTRGSTLLGIRPMPRGGHARLQVVDACRLGDMSAPSIEELGLTGRVAGLARFGNVLEGCFKSTGIRIVLKTFDLREEGAAEAFEQEQKAYVAMQDLYGVYTATFYGVGRLPHFNAVYLALSDEGTRKLGDDRVTRHTVAALRLGLNQIHMRGVLHGDLKRSNVMIARNGGPRFLDFDCSKMRPKLWEMQEEMEQVQELLVEPIDMTKFWKEWLKAGGLPNKPLLSSNQDLHKREWYCRLVMKYPSRCF</sequence>
<proteinExistence type="predicted"/>
<reference evidence="2 3" key="1">
    <citation type="journal article" date="2011" name="Science">
        <title>The Selaginella genome identifies genetic changes associated with the evolution of vascular plants.</title>
        <authorList>
            <person name="Banks J.A."/>
            <person name="Nishiyama T."/>
            <person name="Hasebe M."/>
            <person name="Bowman J.L."/>
            <person name="Gribskov M."/>
            <person name="dePamphilis C."/>
            <person name="Albert V.A."/>
            <person name="Aono N."/>
            <person name="Aoyama T."/>
            <person name="Ambrose B.A."/>
            <person name="Ashton N.W."/>
            <person name="Axtell M.J."/>
            <person name="Barker E."/>
            <person name="Barker M.S."/>
            <person name="Bennetzen J.L."/>
            <person name="Bonawitz N.D."/>
            <person name="Chapple C."/>
            <person name="Cheng C."/>
            <person name="Correa L.G."/>
            <person name="Dacre M."/>
            <person name="DeBarry J."/>
            <person name="Dreyer I."/>
            <person name="Elias M."/>
            <person name="Engstrom E.M."/>
            <person name="Estelle M."/>
            <person name="Feng L."/>
            <person name="Finet C."/>
            <person name="Floyd S.K."/>
            <person name="Frommer W.B."/>
            <person name="Fujita T."/>
            <person name="Gramzow L."/>
            <person name="Gutensohn M."/>
            <person name="Harholt J."/>
            <person name="Hattori M."/>
            <person name="Heyl A."/>
            <person name="Hirai T."/>
            <person name="Hiwatashi Y."/>
            <person name="Ishikawa M."/>
            <person name="Iwata M."/>
            <person name="Karol K.G."/>
            <person name="Koehler B."/>
            <person name="Kolukisaoglu U."/>
            <person name="Kubo M."/>
            <person name="Kurata T."/>
            <person name="Lalonde S."/>
            <person name="Li K."/>
            <person name="Li Y."/>
            <person name="Litt A."/>
            <person name="Lyons E."/>
            <person name="Manning G."/>
            <person name="Maruyama T."/>
            <person name="Michael T.P."/>
            <person name="Mikami K."/>
            <person name="Miyazaki S."/>
            <person name="Morinaga S."/>
            <person name="Murata T."/>
            <person name="Mueller-Roeber B."/>
            <person name="Nelson D.R."/>
            <person name="Obara M."/>
            <person name="Oguri Y."/>
            <person name="Olmstead R.G."/>
            <person name="Onodera N."/>
            <person name="Petersen B.L."/>
            <person name="Pils B."/>
            <person name="Prigge M."/>
            <person name="Rensing S.A."/>
            <person name="Riano-Pachon D.M."/>
            <person name="Roberts A.W."/>
            <person name="Sato Y."/>
            <person name="Scheller H.V."/>
            <person name="Schulz B."/>
            <person name="Schulz C."/>
            <person name="Shakirov E.V."/>
            <person name="Shibagaki N."/>
            <person name="Shinohara N."/>
            <person name="Shippen D.E."/>
            <person name="Soerensen I."/>
            <person name="Sotooka R."/>
            <person name="Sugimoto N."/>
            <person name="Sugita M."/>
            <person name="Sumikawa N."/>
            <person name="Tanurdzic M."/>
            <person name="Theissen G."/>
            <person name="Ulvskov P."/>
            <person name="Wakazuki S."/>
            <person name="Weng J.K."/>
            <person name="Willats W.W."/>
            <person name="Wipf D."/>
            <person name="Wolf P.G."/>
            <person name="Yang L."/>
            <person name="Zimmer A.D."/>
            <person name="Zhu Q."/>
            <person name="Mitros T."/>
            <person name="Hellsten U."/>
            <person name="Loque D."/>
            <person name="Otillar R."/>
            <person name="Salamov A."/>
            <person name="Schmutz J."/>
            <person name="Shapiro H."/>
            <person name="Lindquist E."/>
            <person name="Lucas S."/>
            <person name="Rokhsar D."/>
            <person name="Grigoriev I.V."/>
        </authorList>
    </citation>
    <scope>NUCLEOTIDE SEQUENCE [LARGE SCALE GENOMIC DNA]</scope>
</reference>
<dbReference type="SUPFAM" id="SSF56112">
    <property type="entry name" value="Protein kinase-like (PK-like)"/>
    <property type="match status" value="1"/>
</dbReference>
<dbReference type="Gramene" id="EFJ30389">
    <property type="protein sequence ID" value="EFJ30389"/>
    <property type="gene ID" value="SELMODRAFT_409269"/>
</dbReference>
<organism evidence="3">
    <name type="scientific">Selaginella moellendorffii</name>
    <name type="common">Spikemoss</name>
    <dbReference type="NCBI Taxonomy" id="88036"/>
    <lineage>
        <taxon>Eukaryota</taxon>
        <taxon>Viridiplantae</taxon>
        <taxon>Streptophyta</taxon>
        <taxon>Embryophyta</taxon>
        <taxon>Tracheophyta</taxon>
        <taxon>Lycopodiopsida</taxon>
        <taxon>Selaginellales</taxon>
        <taxon>Selaginellaceae</taxon>
        <taxon>Selaginella</taxon>
    </lineage>
</organism>
<feature type="domain" description="Protein kinase" evidence="1">
    <location>
        <begin position="294"/>
        <end position="424"/>
    </location>
</feature>